<feature type="domain" description="Tify" evidence="6">
    <location>
        <begin position="452"/>
        <end position="483"/>
    </location>
</feature>
<reference evidence="7 8" key="1">
    <citation type="journal article" date="2020" name="Mol. Plant">
        <title>The Chromosome-Based Rubber Tree Genome Provides New Insights into Spurge Genome Evolution and Rubber Biosynthesis.</title>
        <authorList>
            <person name="Liu J."/>
            <person name="Shi C."/>
            <person name="Shi C.C."/>
            <person name="Li W."/>
            <person name="Zhang Q.J."/>
            <person name="Zhang Y."/>
            <person name="Li K."/>
            <person name="Lu H.F."/>
            <person name="Shi C."/>
            <person name="Zhu S.T."/>
            <person name="Xiao Z.Y."/>
            <person name="Nan H."/>
            <person name="Yue Y."/>
            <person name="Zhu X.G."/>
            <person name="Wu Y."/>
            <person name="Hong X.N."/>
            <person name="Fan G.Y."/>
            <person name="Tong Y."/>
            <person name="Zhang D."/>
            <person name="Mao C.L."/>
            <person name="Liu Y.L."/>
            <person name="Hao S.J."/>
            <person name="Liu W.Q."/>
            <person name="Lv M.Q."/>
            <person name="Zhang H.B."/>
            <person name="Liu Y."/>
            <person name="Hu-Tang G.R."/>
            <person name="Wang J.P."/>
            <person name="Wang J.H."/>
            <person name="Sun Y.H."/>
            <person name="Ni S.B."/>
            <person name="Chen W.B."/>
            <person name="Zhang X.C."/>
            <person name="Jiao Y.N."/>
            <person name="Eichler E.E."/>
            <person name="Li G.H."/>
            <person name="Liu X."/>
            <person name="Gao L.Z."/>
        </authorList>
    </citation>
    <scope>NUCLEOTIDE SEQUENCE [LARGE SCALE GENOMIC DNA]</scope>
    <source>
        <strain evidence="8">cv. GT1</strain>
        <tissue evidence="7">Leaf</tissue>
    </source>
</reference>
<comment type="caution">
    <text evidence="7">The sequence shown here is derived from an EMBL/GenBank/DDBJ whole genome shotgun (WGS) entry which is preliminary data.</text>
</comment>
<evidence type="ECO:0000256" key="5">
    <source>
        <dbReference type="SAM" id="MobiDB-lite"/>
    </source>
</evidence>
<feature type="region of interest" description="Disordered" evidence="5">
    <location>
        <begin position="362"/>
        <end position="422"/>
    </location>
</feature>
<name>A0A6A6KAR1_HEVBR</name>
<dbReference type="GO" id="GO:0045892">
    <property type="term" value="P:negative regulation of DNA-templated transcription"/>
    <property type="evidence" value="ECO:0007669"/>
    <property type="project" value="TreeGrafter"/>
</dbReference>
<comment type="similarity">
    <text evidence="2 4">Belongs to the Ninja family.</text>
</comment>
<gene>
    <name evidence="7" type="ORF">GH714_026238</name>
</gene>
<feature type="compositionally biased region" description="Polar residues" evidence="5">
    <location>
        <begin position="362"/>
        <end position="371"/>
    </location>
</feature>
<dbReference type="Proteomes" id="UP000467840">
    <property type="component" value="Chromosome 12"/>
</dbReference>
<organism evidence="7 8">
    <name type="scientific">Hevea brasiliensis</name>
    <name type="common">Para rubber tree</name>
    <name type="synonym">Siphonia brasiliensis</name>
    <dbReference type="NCBI Taxonomy" id="3981"/>
    <lineage>
        <taxon>Eukaryota</taxon>
        <taxon>Viridiplantae</taxon>
        <taxon>Streptophyta</taxon>
        <taxon>Embryophyta</taxon>
        <taxon>Tracheophyta</taxon>
        <taxon>Spermatophyta</taxon>
        <taxon>Magnoliopsida</taxon>
        <taxon>eudicotyledons</taxon>
        <taxon>Gunneridae</taxon>
        <taxon>Pentapetalae</taxon>
        <taxon>rosids</taxon>
        <taxon>fabids</taxon>
        <taxon>Malpighiales</taxon>
        <taxon>Euphorbiaceae</taxon>
        <taxon>Crotonoideae</taxon>
        <taxon>Micrandreae</taxon>
        <taxon>Hevea</taxon>
    </lineage>
</organism>
<evidence type="ECO:0000256" key="1">
    <source>
        <dbReference type="ARBA" id="ARBA00004123"/>
    </source>
</evidence>
<dbReference type="GO" id="GO:0007165">
    <property type="term" value="P:signal transduction"/>
    <property type="evidence" value="ECO:0007669"/>
    <property type="project" value="InterPro"/>
</dbReference>
<feature type="region of interest" description="Disordered" evidence="5">
    <location>
        <begin position="34"/>
        <end position="61"/>
    </location>
</feature>
<dbReference type="EMBL" id="JAAGAX010000018">
    <property type="protein sequence ID" value="KAF2284539.1"/>
    <property type="molecule type" value="Genomic_DNA"/>
</dbReference>
<feature type="region of interest" description="Disordered" evidence="5">
    <location>
        <begin position="256"/>
        <end position="294"/>
    </location>
</feature>
<dbReference type="PANTHER" id="PTHR31413">
    <property type="entry name" value="AFP HOMOLOG 2"/>
    <property type="match status" value="1"/>
</dbReference>
<dbReference type="InterPro" id="IPR032308">
    <property type="entry name" value="TDBD"/>
</dbReference>
<evidence type="ECO:0000256" key="3">
    <source>
        <dbReference type="ARBA" id="ARBA00023242"/>
    </source>
</evidence>
<protein>
    <recommendedName>
        <fullName evidence="4">Ninja-family protein</fullName>
    </recommendedName>
    <alternativeName>
        <fullName evidence="4">ABI-binding protein</fullName>
    </alternativeName>
</protein>
<dbReference type="PANTHER" id="PTHR31413:SF15">
    <property type="entry name" value="NINJA-FAMILY PROTEIN"/>
    <property type="match status" value="1"/>
</dbReference>
<feature type="compositionally biased region" description="Polar residues" evidence="5">
    <location>
        <begin position="256"/>
        <end position="268"/>
    </location>
</feature>
<comment type="function">
    <text evidence="4">Acts as a negative regulator of abscisic acid (ABA) response.</text>
</comment>
<keyword evidence="8" id="KW-1185">Reference proteome</keyword>
<feature type="compositionally biased region" description="Polar residues" evidence="5">
    <location>
        <begin position="383"/>
        <end position="394"/>
    </location>
</feature>
<dbReference type="GO" id="GO:0005634">
    <property type="term" value="C:nucleus"/>
    <property type="evidence" value="ECO:0007669"/>
    <property type="project" value="UniProtKB-SubCell"/>
</dbReference>
<dbReference type="AlphaFoldDB" id="A0A6A6KAR1"/>
<feature type="compositionally biased region" description="Polar residues" evidence="5">
    <location>
        <begin position="278"/>
        <end position="289"/>
    </location>
</feature>
<comment type="subcellular location">
    <subcellularLocation>
        <location evidence="1 4">Nucleus</location>
    </subcellularLocation>
</comment>
<sequence length="497" mass="54155">MGSDDCAMVTKTALKEEEIELELELGLSIGGRYKRQNGTNSISDTTVDMGSKEKHPSCPRSSVSRCFNGDIVQEIDPKTKREIHALRRQEAKKKREEKQLRKGFCKGYLNGGQQINGEINVNNNNGMWLKAKAFQAKERVADTEERQCKKSKTYDIGSDHNDTKKVNLNLCVDQNHCTSYPPPSTLSPVHPVLPLQYPQPSLQYGQPENGFVFPCANVNVMPCWFTGGDEKNVGQVQPLVGYGFVPFQAASIQGHNLGNGYESEQNGSRDGGKRKAGSNGSATCTSSTGSDHRSFSHEDILQEVAEATSEAIQVPLNQKTSIELFNVNDVKGSFEHSATSLLTDNCAQVNDPSNHVEKMIQFNSPQSSPTGPNEEAELETELDLSNSHISTPESPTMAENKGDVVGKSPKPPAQNHSTHISSLPYMPCVSTTGNSPNGKTINGFLYRYTKTEVSIICVCHGTSFSPAEFVQHAGGTDVSHPKAHYCDSITSLTSHCG</sequence>
<evidence type="ECO:0000256" key="2">
    <source>
        <dbReference type="ARBA" id="ARBA00006081"/>
    </source>
</evidence>
<accession>A0A6A6KAR1</accession>
<evidence type="ECO:0000313" key="8">
    <source>
        <dbReference type="Proteomes" id="UP000467840"/>
    </source>
</evidence>
<dbReference type="Pfam" id="PF16135">
    <property type="entry name" value="TDBD"/>
    <property type="match status" value="1"/>
</dbReference>
<proteinExistence type="inferred from homology"/>
<evidence type="ECO:0000313" key="7">
    <source>
        <dbReference type="EMBL" id="KAF2284539.1"/>
    </source>
</evidence>
<evidence type="ECO:0000259" key="6">
    <source>
        <dbReference type="Pfam" id="PF16135"/>
    </source>
</evidence>
<keyword evidence="3 4" id="KW-0539">Nucleus</keyword>
<evidence type="ECO:0000256" key="4">
    <source>
        <dbReference type="RuleBase" id="RU369029"/>
    </source>
</evidence>
<feature type="compositionally biased region" description="Polar residues" evidence="5">
    <location>
        <begin position="36"/>
        <end position="48"/>
    </location>
</feature>
<dbReference type="InterPro" id="IPR031307">
    <property type="entry name" value="Ninja_fam"/>
</dbReference>